<dbReference type="Pfam" id="PF20671">
    <property type="entry name" value="COG3_C"/>
    <property type="match status" value="1"/>
</dbReference>
<evidence type="ECO:0000256" key="7">
    <source>
        <dbReference type="ARBA" id="ARBA00023316"/>
    </source>
</evidence>
<dbReference type="GO" id="GO:0052861">
    <property type="term" value="F:endo-1,3(4)-beta-glucanase activity"/>
    <property type="evidence" value="ECO:0007669"/>
    <property type="project" value="InterPro"/>
</dbReference>
<dbReference type="InterPro" id="IPR005200">
    <property type="entry name" value="Endo-beta-glucanase"/>
</dbReference>
<dbReference type="InterPro" id="IPR040451">
    <property type="entry name" value="GH81_N"/>
</dbReference>
<dbReference type="Gene3D" id="1.10.287.1170">
    <property type="entry name" value="glycoside hydrolase family 81 endo-[beta] glucanase"/>
    <property type="match status" value="1"/>
</dbReference>
<dbReference type="EMBL" id="CAJNDS010002168">
    <property type="protein sequence ID" value="CAE7358532.1"/>
    <property type="molecule type" value="Genomic_DNA"/>
</dbReference>
<gene>
    <name evidence="12" type="ORF">SNAT2548_LOCUS19180</name>
</gene>
<feature type="domain" description="F5/8 type C" evidence="11">
    <location>
        <begin position="1727"/>
        <end position="1863"/>
    </location>
</feature>
<dbReference type="GO" id="GO:0042973">
    <property type="term" value="F:glucan endo-1,3-beta-D-glucosidase activity"/>
    <property type="evidence" value="ECO:0007669"/>
    <property type="project" value="UniProtKB-EC"/>
</dbReference>
<evidence type="ECO:0000256" key="4">
    <source>
        <dbReference type="ARBA" id="ARBA00022801"/>
    </source>
</evidence>
<dbReference type="Proteomes" id="UP000604046">
    <property type="component" value="Unassembled WGS sequence"/>
</dbReference>
<comment type="caution">
    <text evidence="12">The sequence shown here is derived from an EMBL/GenBank/DDBJ whole genome shotgun (WGS) entry which is preliminary data.</text>
</comment>
<feature type="region of interest" description="Disordered" evidence="10">
    <location>
        <begin position="1741"/>
        <end position="1770"/>
    </location>
</feature>
<dbReference type="PROSITE" id="PS52008">
    <property type="entry name" value="GH81"/>
    <property type="match status" value="1"/>
</dbReference>
<evidence type="ECO:0000259" key="11">
    <source>
        <dbReference type="PROSITE" id="PS50022"/>
    </source>
</evidence>
<accession>A0A812PR93</accession>
<feature type="domain" description="F5/8 type C" evidence="11">
    <location>
        <begin position="1208"/>
        <end position="1304"/>
    </location>
</feature>
<feature type="compositionally biased region" description="Polar residues" evidence="10">
    <location>
        <begin position="1705"/>
        <end position="1725"/>
    </location>
</feature>
<evidence type="ECO:0000256" key="3">
    <source>
        <dbReference type="ARBA" id="ARBA00012780"/>
    </source>
</evidence>
<dbReference type="Pfam" id="PF03639">
    <property type="entry name" value="Glyco_hydro_81"/>
    <property type="match status" value="1"/>
</dbReference>
<comment type="similarity">
    <text evidence="2">Belongs to the glycosyl hydrolase 81 family.</text>
</comment>
<evidence type="ECO:0000256" key="8">
    <source>
        <dbReference type="ARBA" id="ARBA00023326"/>
    </source>
</evidence>
<dbReference type="PROSITE" id="PS01088">
    <property type="entry name" value="CAP_1"/>
    <property type="match status" value="1"/>
</dbReference>
<feature type="coiled-coil region" evidence="9">
    <location>
        <begin position="8"/>
        <end position="35"/>
    </location>
</feature>
<protein>
    <recommendedName>
        <fullName evidence="3">glucan endo-1,3-beta-D-glucosidase</fullName>
        <ecNumber evidence="3">3.2.1.39</ecNumber>
    </recommendedName>
</protein>
<feature type="region of interest" description="Disordered" evidence="10">
    <location>
        <begin position="1670"/>
        <end position="1689"/>
    </location>
</feature>
<feature type="region of interest" description="Disordered" evidence="10">
    <location>
        <begin position="1171"/>
        <end position="1216"/>
    </location>
</feature>
<dbReference type="Pfam" id="PF00754">
    <property type="entry name" value="F5_F8_type_C"/>
    <property type="match status" value="4"/>
</dbReference>
<feature type="region of interest" description="Disordered" evidence="10">
    <location>
        <begin position="1697"/>
        <end position="1729"/>
    </location>
</feature>
<dbReference type="Gene3D" id="1.20.5.420">
    <property type="entry name" value="Immunoglobulin FC, subunit C"/>
    <property type="match status" value="1"/>
</dbReference>
<name>A0A812PR93_9DINO</name>
<reference evidence="12" key="1">
    <citation type="submission" date="2021-02" db="EMBL/GenBank/DDBJ databases">
        <authorList>
            <person name="Dougan E. K."/>
            <person name="Rhodes N."/>
            <person name="Thang M."/>
            <person name="Chan C."/>
        </authorList>
    </citation>
    <scope>NUCLEOTIDE SEQUENCE</scope>
</reference>
<dbReference type="GO" id="GO:0071555">
    <property type="term" value="P:cell wall organization"/>
    <property type="evidence" value="ECO:0007669"/>
    <property type="project" value="UniProtKB-KW"/>
</dbReference>
<dbReference type="PANTHER" id="PTHR31983">
    <property type="entry name" value="ENDO-1,3(4)-BETA-GLUCANASE 1"/>
    <property type="match status" value="1"/>
</dbReference>
<sequence length="1901" mass="206211">MASVCIAVTELDQLLERLESSAMRLESRYDFLDTERALASLAHLRNRVCILLRSSLQRALEAAEGQVQEVLFELQEHEATSTVDTQIFYTNFHMISPSFRPALAVLLRHSRAQPQYASTLDDLERFFATLRLRLVAGAAAAHWTSLRETAARTPGSLPALARQSIAYLMDTTSREKRCFEAFFAPRGTHEALDDILAHLGLLFQEAMQPACAAASWVDLAASAEVVKAELAEQREALACRTPVRAALASLLGASRRRLFAEARRVLLSADLSDDLSDLQYPGALFQAAAWQPKSLSRPLSLLAASYQVLEVSDFEALLDIVASSSPVWLRLGAEKIDQNGDNTAPTCLHGRFFLLRNLLTLQEQLAAFEDDSSALGVSEALRQREDEFTMALERLGASDLRLGRGRRGASLRKHLEEVSSELLTELTGLCVRAPEVIRTASSTSLLQPLSTERPNVTTFPAAPVQHHLPPFGTDVTGPKATNKFWANWVVEEGRGLAIHPMPYVLQFASQPGEAPNLKVSRSQTPHVTYGDSDSNGRDKIRYYFSPVINEFGLGAAEPAGQEGHVVVKEGLFGIHVELRGPSGTARKMTFPIYSGMAYVSAHYEGGFTPKITSERALLGVDPIQDGVWRLTNNGGREFRLYAILASGEFADGTYQFDSQGLMNKPFEGWLRLAEVQAASDVDVLDQHAGAILTDWDMDVELGSLRYQFSKSGRQDISLLHFGYAHHESMLTGASHQISALTPMRPPTKGEMVGVVGDSWTLDIDTTEVQQLGFLPANEPSAEHAEFLSEKVRGTVQWFLHSDQWKLAMFRGSYYFSGKGFQKVAYVCLLLEKFHGTDHGETQACAEILAKGFRCLYDRSLLGCDGAPIGSYYDDSWGGVASREGYGELGCRVADFGNACYNDHHYHFSYYVVSAAILVKLKPEYSSNGPFVSFVETLIRDTANPSRADAYFPTFRAFDWFDLHSWSRGVVPSADGKDQESTSEELNLLYGIQLWGSMMQKPALRDLGATMLALCAFTVREFFLMKSDNVHHPADFVTNHVTGIFFQNKVDYATWFGWRYEYIHGIQMLPLTPALLLSRTPEFCAQEWSNVLSQLALPSTDPWSSILLTGTLALVDPAEAYTRLMDISDDFMDDGLTKVWALYWAATASAGTPAASTTAGSTTAAGTTAAGTTAAGTTASTTVNTGSTSFLAPTTTTTTTTPTTTTTTTTTTVAGTTRTPFPEVNLALERRTEASSEAPTFTSMHAVDGLFATRWSPAAEDAVPWLAVELDAIYELSFIVVVWQEFHPTGYDIQTKDSSGTWVTLASQVGRAGAVKTDLQGSVSWLRLLCHGGSEIRIFEFQVYGTLDTQTTTTTEPVETGTSTTTTTPFDGLNLAQGKPVLASSFRSPTEFAYRAVDGILETRWASAASPEQWIWVDLLGAYDLTSVLVLWGPDFPGQYSIQTAPNGIDWTTAAVETGMAGPVRTTLESVTGQWIRILCHGNTGCSIDELRIFGADPSYLTTTTVTTSAASSGASSSATSSTSSTPTTSAGETTSTATTTTGSRPAVNLALHQPALASTGLHQTRAVDGSLTTQWSSLSGDQTPWLWVDLRGRHDVSEVIISWGAEFPAEFRIEAGYSAAAWSPVATAAGQANSEVRVVFNPVNLQFLRILCTNLGSSSRCSIRELEVFNSGPPQSTTTQATVASTAGSTATTTITTTMEATTSEGQPSTTTSISTDAGSQNASATTTTITTTLAPNVALRKPIRASSQRSPTEYAARANDGDEGTQWASAGSPTEWILIDLLGSYVLQGGVVLWGDAVPASYGLEVSSDGVNWAPVFDEMAPSEDYRNYNDLPSIIGQWLKVTCHNEGTAGCSMKEVQVHGIRAADVTLAELEQLAQRTKIPFFHSFVKGSVNGEPRGAI</sequence>
<keyword evidence="4" id="KW-0378">Hydrolase</keyword>
<evidence type="ECO:0000256" key="10">
    <source>
        <dbReference type="SAM" id="MobiDB-lite"/>
    </source>
</evidence>
<evidence type="ECO:0000256" key="1">
    <source>
        <dbReference type="ARBA" id="ARBA00000382"/>
    </source>
</evidence>
<dbReference type="SUPFAM" id="SSF49785">
    <property type="entry name" value="Galactose-binding domain-like"/>
    <property type="match status" value="4"/>
</dbReference>
<evidence type="ECO:0000256" key="2">
    <source>
        <dbReference type="ARBA" id="ARBA00010730"/>
    </source>
</evidence>
<dbReference type="PROSITE" id="PS50022">
    <property type="entry name" value="FA58C_3"/>
    <property type="match status" value="4"/>
</dbReference>
<evidence type="ECO:0000256" key="5">
    <source>
        <dbReference type="ARBA" id="ARBA00023277"/>
    </source>
</evidence>
<comment type="catalytic activity">
    <reaction evidence="1">
        <text>Hydrolysis of (1-&gt;3)-beta-D-glucosidic linkages in (1-&gt;3)-beta-D-glucans.</text>
        <dbReference type="EC" id="3.2.1.39"/>
    </reaction>
</comment>
<feature type="domain" description="F5/8 type C" evidence="11">
    <location>
        <begin position="1366"/>
        <end position="1495"/>
    </location>
</feature>
<dbReference type="OrthoDB" id="4473401at2759"/>
<dbReference type="InterPro" id="IPR018106">
    <property type="entry name" value="CAP_CS_N"/>
</dbReference>
<keyword evidence="5" id="KW-0119">Carbohydrate metabolism</keyword>
<dbReference type="Gene3D" id="2.60.120.260">
    <property type="entry name" value="Galactose-binding domain-like"/>
    <property type="match status" value="4"/>
</dbReference>
<dbReference type="Pfam" id="PF17652">
    <property type="entry name" value="Glyco_hydro81C"/>
    <property type="match status" value="1"/>
</dbReference>
<feature type="region of interest" description="Disordered" evidence="10">
    <location>
        <begin position="1510"/>
        <end position="1545"/>
    </location>
</feature>
<keyword evidence="8" id="KW-0624">Polysaccharide degradation</keyword>
<feature type="compositionally biased region" description="Low complexity" evidence="10">
    <location>
        <begin position="1676"/>
        <end position="1689"/>
    </location>
</feature>
<dbReference type="InterPro" id="IPR048685">
    <property type="entry name" value="COG3_C"/>
</dbReference>
<dbReference type="InterPro" id="IPR040720">
    <property type="entry name" value="GH81_C"/>
</dbReference>
<keyword evidence="7" id="KW-0961">Cell wall biogenesis/degradation</keyword>
<proteinExistence type="inferred from homology"/>
<feature type="domain" description="F5/8 type C" evidence="11">
    <location>
        <begin position="1525"/>
        <end position="1671"/>
    </location>
</feature>
<keyword evidence="9" id="KW-0175">Coiled coil</keyword>
<organism evidence="12 13">
    <name type="scientific">Symbiodinium natans</name>
    <dbReference type="NCBI Taxonomy" id="878477"/>
    <lineage>
        <taxon>Eukaryota</taxon>
        <taxon>Sar</taxon>
        <taxon>Alveolata</taxon>
        <taxon>Dinophyceae</taxon>
        <taxon>Suessiales</taxon>
        <taxon>Symbiodiniaceae</taxon>
        <taxon>Symbiodinium</taxon>
    </lineage>
</organism>
<dbReference type="GO" id="GO:0000272">
    <property type="term" value="P:polysaccharide catabolic process"/>
    <property type="evidence" value="ECO:0007669"/>
    <property type="project" value="UniProtKB-KW"/>
</dbReference>
<dbReference type="PANTHER" id="PTHR31983:SF0">
    <property type="entry name" value="GLUCAN ENDO-1,3-BETA-D-GLUCOSIDASE 2"/>
    <property type="match status" value="1"/>
</dbReference>
<evidence type="ECO:0000256" key="9">
    <source>
        <dbReference type="SAM" id="Coils"/>
    </source>
</evidence>
<feature type="compositionally biased region" description="Low complexity" evidence="10">
    <location>
        <begin position="1510"/>
        <end position="1543"/>
    </location>
</feature>
<evidence type="ECO:0000313" key="12">
    <source>
        <dbReference type="EMBL" id="CAE7358532.1"/>
    </source>
</evidence>
<dbReference type="InterPro" id="IPR000421">
    <property type="entry name" value="FA58C"/>
</dbReference>
<keyword evidence="13" id="KW-1185">Reference proteome</keyword>
<evidence type="ECO:0000256" key="6">
    <source>
        <dbReference type="ARBA" id="ARBA00023295"/>
    </source>
</evidence>
<dbReference type="InterPro" id="IPR008979">
    <property type="entry name" value="Galactose-bd-like_sf"/>
</dbReference>
<dbReference type="Gene3D" id="2.70.98.30">
    <property type="entry name" value="Golgi alpha-mannosidase II, domain 4"/>
    <property type="match status" value="1"/>
</dbReference>
<dbReference type="EC" id="3.2.1.39" evidence="3"/>
<evidence type="ECO:0000313" key="13">
    <source>
        <dbReference type="Proteomes" id="UP000604046"/>
    </source>
</evidence>
<keyword evidence="6" id="KW-0326">Glycosidase</keyword>